<feature type="compositionally biased region" description="Low complexity" evidence="3">
    <location>
        <begin position="1388"/>
        <end position="1403"/>
    </location>
</feature>
<keyword evidence="4" id="KW-0812">Transmembrane</keyword>
<feature type="region of interest" description="Disordered" evidence="3">
    <location>
        <begin position="1504"/>
        <end position="1535"/>
    </location>
</feature>
<keyword evidence="2" id="KW-0802">TPR repeat</keyword>
<organism evidence="7 8">
    <name type="scientific">Aduncisulcus paluster</name>
    <dbReference type="NCBI Taxonomy" id="2918883"/>
    <lineage>
        <taxon>Eukaryota</taxon>
        <taxon>Metamonada</taxon>
        <taxon>Carpediemonas-like organisms</taxon>
        <taxon>Aduncisulcus</taxon>
    </lineage>
</organism>
<dbReference type="SUPFAM" id="SSF54160">
    <property type="entry name" value="Chromo domain-like"/>
    <property type="match status" value="1"/>
</dbReference>
<feature type="transmembrane region" description="Helical" evidence="4">
    <location>
        <begin position="923"/>
        <end position="945"/>
    </location>
</feature>
<feature type="compositionally biased region" description="Basic residues" evidence="3">
    <location>
        <begin position="153"/>
        <end position="174"/>
    </location>
</feature>
<dbReference type="InterPro" id="IPR023780">
    <property type="entry name" value="Chromo_domain"/>
</dbReference>
<dbReference type="Gene3D" id="2.40.50.40">
    <property type="match status" value="1"/>
</dbReference>
<feature type="compositionally biased region" description="Basic and acidic residues" evidence="3">
    <location>
        <begin position="1521"/>
        <end position="1532"/>
    </location>
</feature>
<dbReference type="Pfam" id="PF00226">
    <property type="entry name" value="DnaJ"/>
    <property type="match status" value="1"/>
</dbReference>
<feature type="domain" description="Chromo" evidence="5">
    <location>
        <begin position="1"/>
        <end position="57"/>
    </location>
</feature>
<dbReference type="CDD" id="cd06257">
    <property type="entry name" value="DnaJ"/>
    <property type="match status" value="1"/>
</dbReference>
<feature type="non-terminal residue" evidence="7">
    <location>
        <position position="1"/>
    </location>
</feature>
<gene>
    <name evidence="7" type="ORF">ADUPG1_013729</name>
</gene>
<feature type="compositionally biased region" description="Low complexity" evidence="3">
    <location>
        <begin position="69"/>
        <end position="78"/>
    </location>
</feature>
<dbReference type="InterPro" id="IPR001623">
    <property type="entry name" value="DnaJ_domain"/>
</dbReference>
<evidence type="ECO:0000313" key="7">
    <source>
        <dbReference type="EMBL" id="GKT27273.1"/>
    </source>
</evidence>
<feature type="transmembrane region" description="Helical" evidence="4">
    <location>
        <begin position="894"/>
        <end position="917"/>
    </location>
</feature>
<feature type="domain" description="J" evidence="6">
    <location>
        <begin position="672"/>
        <end position="743"/>
    </location>
</feature>
<evidence type="ECO:0000256" key="4">
    <source>
        <dbReference type="SAM" id="Phobius"/>
    </source>
</evidence>
<feature type="region of interest" description="Disordered" evidence="3">
    <location>
        <begin position="1246"/>
        <end position="1282"/>
    </location>
</feature>
<evidence type="ECO:0000256" key="2">
    <source>
        <dbReference type="ARBA" id="ARBA00022803"/>
    </source>
</evidence>
<dbReference type="PROSITE" id="PS50076">
    <property type="entry name" value="DNAJ_2"/>
    <property type="match status" value="1"/>
</dbReference>
<name>A0ABQ5K7X8_9EUKA</name>
<feature type="region of interest" description="Disordered" evidence="3">
    <location>
        <begin position="1754"/>
        <end position="1816"/>
    </location>
</feature>
<feature type="compositionally biased region" description="Low complexity" evidence="3">
    <location>
        <begin position="1268"/>
        <end position="1282"/>
    </location>
</feature>
<dbReference type="PROSITE" id="PS50013">
    <property type="entry name" value="CHROMO_2"/>
    <property type="match status" value="1"/>
</dbReference>
<feature type="compositionally biased region" description="Polar residues" evidence="3">
    <location>
        <begin position="1601"/>
        <end position="1615"/>
    </location>
</feature>
<evidence type="ECO:0000256" key="3">
    <source>
        <dbReference type="SAM" id="MobiDB-lite"/>
    </source>
</evidence>
<feature type="transmembrane region" description="Helical" evidence="4">
    <location>
        <begin position="823"/>
        <end position="846"/>
    </location>
</feature>
<keyword evidence="8" id="KW-1185">Reference proteome</keyword>
<dbReference type="Proteomes" id="UP001057375">
    <property type="component" value="Unassembled WGS sequence"/>
</dbReference>
<dbReference type="SUPFAM" id="SSF46565">
    <property type="entry name" value="Chaperone J-domain"/>
    <property type="match status" value="1"/>
</dbReference>
<accession>A0ABQ5K7X8</accession>
<feature type="compositionally biased region" description="Low complexity" evidence="3">
    <location>
        <begin position="178"/>
        <end position="188"/>
    </location>
</feature>
<dbReference type="Gene3D" id="1.10.287.110">
    <property type="entry name" value="DnaJ domain"/>
    <property type="match status" value="1"/>
</dbReference>
<sequence length="1867" mass="206805">VEYIVKHRGKVGAKSYFVKWKGYPDSDNSWVAEGDIFDESIIKEYEDKLAGKSKSKKPSTPKTPRSRRSSAGASSESSTGKRRSSSRLKELSQKQAEEDEESSKSEEEQSASEETPATPKKERGKRKSKKIKSSKKDNKEEEEESVPEESSSKAKKTVKTPKRKTVKPKKRHAPVIRSPISSPSIKSSSSDEESIEKIKVRCLVDGKKIKEQNLDLSRIQEMTIINHKHIMDTFLVKLKDDTGKLYVAEKDVREVLGDKIYEYFIHKMIKAVYSTSGLVDKYKEQIIVLSSRDSKIQLKQALEKSNDLIRMSDTCESRLLRATVLYKLNSHTDVIHDIKLCSDSEISNLSLSMSIDFIPMAYIKLGMTQEAQQFSSKHSAELRDSRGINNSIRKIESLRDKISNTTTSTDLYKLYEKLDALTPYDSSNIILLASESFFNNNSSILDSLSSRCFPLQSPHTFGFGYGFRGLTYFLEGDIFEANDAFTEAKKANPPDSLNKLILKPSKIAKQLIKAQKQLDSNNLNKLAKTIKTIKNTASSMSESDGHKMHIHPFINGVFNYYKCKQDIGTSTRPTSQQVSQCKKVVTFLDDAEAKTKREAGSQSGELYLTIYADSLLTIAEVYFELGDLNNAKSYFNAAKGESKVDRERLQTLARELQPSPPPQQPADCTDKDYYALLEIDKSATTKEIKNAFRKKMRTCHLNGNVSDLSDEEMKANEDMAIELNEANSILGDEEMRGKYDRGELSCKNQQAGFPGGGFQFNGFPGGAMFFNGGFPGGGFPEDVSDRDKAIELIGSLSPLLSTSIVILFTKKILSNPHTTILKALMWSAGFMIFYFISYTISFACYFKLMKLPFPATWDVSISLKQVVLSILTGMAEEFGYRCILHHIYRRSRTFWTSVFMVGFWWTIIKLPSLLFWVGWLDGLFIVAVFESFLFFSSSSVFFGVLFEHTGKWVTSISHSLMILDGIIFLNNVEFPTLVHRMIFSFVKTAIHWIFALCLGLFHSADERRENRVLRSQEVVKLKTGVFASRKIICPINEVFVAKNIRFNAHIRSYYVGYPYFSIIVHDPILRKLHFLSLQESDPSNLNIFITVHAPIPYPTQPIVVGNTIWMIPSRMSNKHSSAEVWKVRLGDLLKGISPKPTSIVCPHLIDSRFYSIGNCQDGITAFFSSNKGYVVSFNFSTCLFSRICTSIASCWTYPLRPAIRVKRTPQTPISSPLVSNPKALSHSGDCMSYSAQSLAATLSTFSPKSSHSRVTPLSSPIGNPNMPGVSSESSPSYGGYSSASRSSTSFGGSGSDYPTMDLIPVCVNQTDLPIFELCPDTFKSHRTRCTGECGALLYLPSQKMARAALVKQAEIVAARKKKLMETNKRTAKSSPRMGVSSPRSHRMSTSAAESTSTIAKTTSPRPIPSSFQHKMTRKELESPSHAKNSSEKLDGESMKYHPASPMYQASQKDIEAGMLPSSYLSSVTHPLSPLHPLSPCSPSAFDVSCSPLAVKVAEDPSVPIRSPRLSQTQESPSHAKNSSEKLDGESMKYHPASPMYQASQKDIEAGMLPSSYLSSVTHPLSPLHPLSPCSPSAFDVSCSPLAVKVAEDPSVPIRSPRLSQTQGQQHSSPRQLQHGVHGVDQSHLIGSSSERRRSSSLSSSDVGHFPFAPSSCSSSSSSTSTSGRAVTHVVPGDCVIIGFSESDCVKHLTTKRSTTEKERIKKRKEHLALQQRSSSSSSASSSSASSRDVGKSSILGSSASGRVLIEGASTPSVIPRSSHLSQVEDGSVNGLHNDACGEHDEEEEEHHPQAPSPMVLEPEESDHSSSTAPNLTSSLVSGKVHECISSDEWKIVGNNIHYTGYSHLYLFLDQPTMMWAIARIVVL</sequence>
<keyword evidence="4" id="KW-0472">Membrane</keyword>
<feature type="compositionally biased region" description="Low complexity" evidence="3">
    <location>
        <begin position="1717"/>
        <end position="1730"/>
    </location>
</feature>
<evidence type="ECO:0000259" key="5">
    <source>
        <dbReference type="PROSITE" id="PS50013"/>
    </source>
</evidence>
<dbReference type="InterPro" id="IPR036869">
    <property type="entry name" value="J_dom_sf"/>
</dbReference>
<comment type="caution">
    <text evidence="7">The sequence shown here is derived from an EMBL/GenBank/DDBJ whole genome shotgun (WGS) entry which is preliminary data.</text>
</comment>
<dbReference type="InterPro" id="IPR000953">
    <property type="entry name" value="Chromo/chromo_shadow_dom"/>
</dbReference>
<dbReference type="InterPro" id="IPR016197">
    <property type="entry name" value="Chromo-like_dom_sf"/>
</dbReference>
<feature type="compositionally biased region" description="Basic and acidic residues" evidence="3">
    <location>
        <begin position="87"/>
        <end position="107"/>
    </location>
</feature>
<keyword evidence="1" id="KW-0677">Repeat</keyword>
<keyword evidence="4" id="KW-1133">Transmembrane helix</keyword>
<dbReference type="SMART" id="SM00298">
    <property type="entry name" value="CHROMO"/>
    <property type="match status" value="1"/>
</dbReference>
<reference evidence="7" key="1">
    <citation type="submission" date="2022-03" db="EMBL/GenBank/DDBJ databases">
        <title>Draft genome sequence of Aduncisulcus paluster, a free-living microaerophilic Fornicata.</title>
        <authorList>
            <person name="Yuyama I."/>
            <person name="Kume K."/>
            <person name="Tamura T."/>
            <person name="Inagaki Y."/>
            <person name="Hashimoto T."/>
        </authorList>
    </citation>
    <scope>NUCLEOTIDE SEQUENCE</scope>
    <source>
        <strain evidence="7">NY0171</strain>
    </source>
</reference>
<feature type="transmembrane region" description="Helical" evidence="4">
    <location>
        <begin position="981"/>
        <end position="1001"/>
    </location>
</feature>
<feature type="region of interest" description="Disordered" evidence="3">
    <location>
        <begin position="1694"/>
        <end position="1737"/>
    </location>
</feature>
<evidence type="ECO:0000313" key="8">
    <source>
        <dbReference type="Proteomes" id="UP001057375"/>
    </source>
</evidence>
<feature type="compositionally biased region" description="Basic and acidic residues" evidence="3">
    <location>
        <begin position="1417"/>
        <end position="1439"/>
    </location>
</feature>
<dbReference type="PANTHER" id="PTHR45188">
    <property type="entry name" value="DNAJ PROTEIN P58IPK HOMOLOG"/>
    <property type="match status" value="1"/>
</dbReference>
<feature type="compositionally biased region" description="Basic residues" evidence="3">
    <location>
        <begin position="122"/>
        <end position="133"/>
    </location>
</feature>
<feature type="region of interest" description="Disordered" evidence="3">
    <location>
        <begin position="1366"/>
        <end position="1442"/>
    </location>
</feature>
<dbReference type="Pfam" id="PF00385">
    <property type="entry name" value="Chromo"/>
    <property type="match status" value="1"/>
</dbReference>
<feature type="region of interest" description="Disordered" evidence="3">
    <location>
        <begin position="47"/>
        <end position="191"/>
    </location>
</feature>
<feature type="compositionally biased region" description="Polar residues" evidence="3">
    <location>
        <begin position="1246"/>
        <end position="1262"/>
    </location>
</feature>
<protein>
    <submittedName>
        <fullName evidence="7">Uncharacterized protein</fullName>
    </submittedName>
</protein>
<dbReference type="PANTHER" id="PTHR45188:SF2">
    <property type="entry name" value="DNAJ HOMOLOG SUBFAMILY C MEMBER 7"/>
    <property type="match status" value="1"/>
</dbReference>
<dbReference type="SMART" id="SM00271">
    <property type="entry name" value="DnaJ"/>
    <property type="match status" value="1"/>
</dbReference>
<evidence type="ECO:0000256" key="1">
    <source>
        <dbReference type="ARBA" id="ARBA00022737"/>
    </source>
</evidence>
<proteinExistence type="predicted"/>
<feature type="compositionally biased region" description="Basic residues" evidence="3">
    <location>
        <begin position="51"/>
        <end position="68"/>
    </location>
</feature>
<feature type="region of interest" description="Disordered" evidence="3">
    <location>
        <begin position="1593"/>
        <end position="1644"/>
    </location>
</feature>
<dbReference type="EMBL" id="BQXS01012727">
    <property type="protein sequence ID" value="GKT27273.1"/>
    <property type="molecule type" value="Genomic_DNA"/>
</dbReference>
<feature type="compositionally biased region" description="Polar residues" evidence="3">
    <location>
        <begin position="1508"/>
        <end position="1520"/>
    </location>
</feature>
<evidence type="ECO:0000259" key="6">
    <source>
        <dbReference type="PROSITE" id="PS50076"/>
    </source>
</evidence>